<proteinExistence type="inferred from homology"/>
<dbReference type="InterPro" id="IPR001279">
    <property type="entry name" value="Metallo-B-lactamas"/>
</dbReference>
<dbReference type="SMART" id="SM00849">
    <property type="entry name" value="Lactamase_B"/>
    <property type="match status" value="1"/>
</dbReference>
<name>A0ABU5I017_9HYPH</name>
<dbReference type="Pfam" id="PF00753">
    <property type="entry name" value="Lactamase_B"/>
    <property type="match status" value="1"/>
</dbReference>
<protein>
    <submittedName>
        <fullName evidence="6">MBL fold metallo-hydrolase</fullName>
    </submittedName>
</protein>
<dbReference type="InterPro" id="IPR051013">
    <property type="entry name" value="MBL_superfamily_lactonases"/>
</dbReference>
<dbReference type="InterPro" id="IPR036866">
    <property type="entry name" value="RibonucZ/Hydroxyglut_hydro"/>
</dbReference>
<evidence type="ECO:0000259" key="5">
    <source>
        <dbReference type="SMART" id="SM00849"/>
    </source>
</evidence>
<feature type="domain" description="Metallo-beta-lactamase" evidence="5">
    <location>
        <begin position="75"/>
        <end position="278"/>
    </location>
</feature>
<keyword evidence="2" id="KW-0479">Metal-binding</keyword>
<comment type="similarity">
    <text evidence="1">Belongs to the metallo-beta-lactamase superfamily.</text>
</comment>
<keyword evidence="4" id="KW-0862">Zinc</keyword>
<sequence>MNRRDFTWGAAALGVGIAATGGLGRAETLRDTGVTTVSDGSLSLSRAFLLPNGIPDTASNAARAAIAASDRLTVSCNVTALHRPEGVVIFDAGAGPNFMASAGRLSETLPQAGIALADVTDIVFTHAHPDHIWGVIDAFDDLLFPGARYHIGEAEWDYWRSDTAMASAGSERQNFFIGARNRFDAIEARTRLFKPNAEVLSGIEAVGAAGHTPGHTAFVVHGAVPTMIVGDAIANDPVSFEAPGTAWGADHDPQMGAQTRTRLLDRLASETMRFVGFHLPAGGLGRVERQGRAYRYVAEG</sequence>
<dbReference type="CDD" id="cd07720">
    <property type="entry name" value="OPHC2-like_MBL-fold"/>
    <property type="match status" value="1"/>
</dbReference>
<dbReference type="Proteomes" id="UP001294412">
    <property type="component" value="Unassembled WGS sequence"/>
</dbReference>
<dbReference type="PANTHER" id="PTHR42978:SF6">
    <property type="entry name" value="QUORUM-QUENCHING LACTONASE YTNP-RELATED"/>
    <property type="match status" value="1"/>
</dbReference>
<comment type="caution">
    <text evidence="6">The sequence shown here is derived from an EMBL/GenBank/DDBJ whole genome shotgun (WGS) entry which is preliminary data.</text>
</comment>
<dbReference type="RefSeq" id="WP_322185767.1">
    <property type="nucleotide sequence ID" value="NZ_JAXLPB010000001.1"/>
</dbReference>
<dbReference type="EMBL" id="JAXLPB010000001">
    <property type="protein sequence ID" value="MDY8108318.1"/>
    <property type="molecule type" value="Genomic_DNA"/>
</dbReference>
<organism evidence="6 7">
    <name type="scientific">Fulvimarina uroteuthidis</name>
    <dbReference type="NCBI Taxonomy" id="3098149"/>
    <lineage>
        <taxon>Bacteria</taxon>
        <taxon>Pseudomonadati</taxon>
        <taxon>Pseudomonadota</taxon>
        <taxon>Alphaproteobacteria</taxon>
        <taxon>Hyphomicrobiales</taxon>
        <taxon>Aurantimonadaceae</taxon>
        <taxon>Fulvimarina</taxon>
    </lineage>
</organism>
<gene>
    <name evidence="6" type="ORF">U0C82_04025</name>
</gene>
<evidence type="ECO:0000256" key="3">
    <source>
        <dbReference type="ARBA" id="ARBA00022801"/>
    </source>
</evidence>
<dbReference type="Gene3D" id="3.60.15.10">
    <property type="entry name" value="Ribonuclease Z/Hydroxyacylglutathione hydrolase-like"/>
    <property type="match status" value="1"/>
</dbReference>
<keyword evidence="3" id="KW-0378">Hydrolase</keyword>
<evidence type="ECO:0000313" key="7">
    <source>
        <dbReference type="Proteomes" id="UP001294412"/>
    </source>
</evidence>
<keyword evidence="7" id="KW-1185">Reference proteome</keyword>
<reference evidence="6 7" key="1">
    <citation type="submission" date="2023-12" db="EMBL/GenBank/DDBJ databases">
        <title>Description of Novel Strain Fulvimarina sp. 2208YS6-2-32 isolated from Uroteuthis (Photololigo) edulis.</title>
        <authorList>
            <person name="Park J.-S."/>
        </authorList>
    </citation>
    <scope>NUCLEOTIDE SEQUENCE [LARGE SCALE GENOMIC DNA]</scope>
    <source>
        <strain evidence="6 7">2208YS6-2-32</strain>
    </source>
</reference>
<accession>A0ABU5I017</accession>
<evidence type="ECO:0000256" key="2">
    <source>
        <dbReference type="ARBA" id="ARBA00022723"/>
    </source>
</evidence>
<dbReference type="SUPFAM" id="SSF56281">
    <property type="entry name" value="Metallo-hydrolase/oxidoreductase"/>
    <property type="match status" value="1"/>
</dbReference>
<dbReference type="PANTHER" id="PTHR42978">
    <property type="entry name" value="QUORUM-QUENCHING LACTONASE YTNP-RELATED-RELATED"/>
    <property type="match status" value="1"/>
</dbReference>
<evidence type="ECO:0000256" key="1">
    <source>
        <dbReference type="ARBA" id="ARBA00007749"/>
    </source>
</evidence>
<evidence type="ECO:0000256" key="4">
    <source>
        <dbReference type="ARBA" id="ARBA00022833"/>
    </source>
</evidence>
<evidence type="ECO:0000313" key="6">
    <source>
        <dbReference type="EMBL" id="MDY8108318.1"/>
    </source>
</evidence>